<reference evidence="2 3" key="1">
    <citation type="submission" date="2015-01" db="EMBL/GenBank/DDBJ databases">
        <title>Desulfovibrio sp. JC271 draft genome sequence.</title>
        <authorList>
            <person name="Shivani Y."/>
            <person name="Subhash Y."/>
            <person name="Sasikala C."/>
            <person name="Ramana C.V."/>
        </authorList>
    </citation>
    <scope>NUCLEOTIDE SEQUENCE [LARGE SCALE GENOMIC DNA]</scope>
    <source>
        <strain evidence="2 3">JC271</strain>
    </source>
</reference>
<accession>A0A1B7XN12</accession>
<keyword evidence="3" id="KW-1185">Reference proteome</keyword>
<comment type="caution">
    <text evidence="2">The sequence shown here is derived from an EMBL/GenBank/DDBJ whole genome shotgun (WGS) entry which is preliminary data.</text>
</comment>
<dbReference type="PATRIC" id="fig|1560234.3.peg.1138"/>
<evidence type="ECO:0000313" key="3">
    <source>
        <dbReference type="Proteomes" id="UP000091979"/>
    </source>
</evidence>
<protein>
    <recommendedName>
        <fullName evidence="1">Anti-bacteriophage protein A/HamA C-terminal domain-containing protein</fullName>
    </recommendedName>
</protein>
<organism evidence="2 3">
    <name type="scientific">Halodesulfovibrio spirochaetisodalis</name>
    <dbReference type="NCBI Taxonomy" id="1560234"/>
    <lineage>
        <taxon>Bacteria</taxon>
        <taxon>Pseudomonadati</taxon>
        <taxon>Thermodesulfobacteriota</taxon>
        <taxon>Desulfovibrionia</taxon>
        <taxon>Desulfovibrionales</taxon>
        <taxon>Desulfovibrionaceae</taxon>
        <taxon>Halodesulfovibrio</taxon>
    </lineage>
</organism>
<sequence>MLGELLRDALRGKPSSLDAHLICHTKDLELEETKTRLHCYYLPTDANGRIRIKPLAEHLRDRVIDYAIPRKTAEEARRVAMETNSLAPISALHERAKNLFTDLAKSGEGGELLLFAMAESIFGITQVICKMTLKTSTSMHYHGSDGVYVEARPEGGLNLYWGESKVYQTPSTAISNCLESLAPFLLDEEGEDAERNQDILLVNEFANFTDEHLIAGLKEYLDKNNPKSLLTKHCGFALTAFDSHSYPHKGAAASTEDVSAALAQQLKNWKKTTKGHIKNNKLEHFDIHFICVPMPCVEDFRSYFLKIIGVSNDT</sequence>
<feature type="domain" description="Anti-bacteriophage protein A/HamA C-terminal" evidence="1">
    <location>
        <begin position="22"/>
        <end position="307"/>
    </location>
</feature>
<proteinExistence type="predicted"/>
<dbReference type="AlphaFoldDB" id="A0A1B7XN12"/>
<dbReference type="Pfam" id="PF08878">
    <property type="entry name" value="HamA"/>
    <property type="match status" value="1"/>
</dbReference>
<name>A0A1B7XN12_9BACT</name>
<dbReference type="STRING" id="1560234.SP90_01335"/>
<dbReference type="InterPro" id="IPR014976">
    <property type="entry name" value="AbpA_HamA_C"/>
</dbReference>
<dbReference type="EMBL" id="JXMS01000002">
    <property type="protein sequence ID" value="OBQ56903.1"/>
    <property type="molecule type" value="Genomic_DNA"/>
</dbReference>
<evidence type="ECO:0000259" key="1">
    <source>
        <dbReference type="Pfam" id="PF08878"/>
    </source>
</evidence>
<dbReference type="Proteomes" id="UP000091979">
    <property type="component" value="Unassembled WGS sequence"/>
</dbReference>
<evidence type="ECO:0000313" key="2">
    <source>
        <dbReference type="EMBL" id="OBQ56903.1"/>
    </source>
</evidence>
<gene>
    <name evidence="2" type="ORF">SP90_01335</name>
</gene>